<keyword evidence="3" id="KW-1185">Reference proteome</keyword>
<sequence length="666" mass="75586">MSLRNWEAISNLVRESFNDAIKAQDELVEGCRELPILKPEARKETGLSDEEINQMFVFLLKKAIGLLLKAASEGALGSDQSDPAIDFLVNLQGLPMPKSDKEVVLEKLDEIKAAIAALSEKQDEMTDFEERLFLLGKVSDTYSTIKTIWEDLKQGIRFKDEEKTFEAIQSIQTKDVNGKLSAMHDALMDPTFTLKNKGLAQSLHEYYLKKLEDVNGNYDWDVLRYENETNNWAKKLTIVNRMGTALLLLAEEVKAIEKRKSYDAQKKEIFDKSQARNQMVTKTVRGNIINAHVYNDLLELCTRDFSNVSPKTWQIRVRNTDRCKFVESKYIYIPAPSTGHGIGGAGQSIPYYQFSEGGPERRDTVPATFRLEHERGKYGTWTIKACRELQMSTESLQFPRWRTAYWSGNEHEHISDGYGGEACRYKLIPQVGGELKDFRWVLVNKDGNGKRYDQQLVLFEANLRYPGMGTNDEGAANRIWNRIKKKDGSKCYTSIENHTDYVAVLEDAHSSGRYHYENTVWLPNQGWMGIGAEGVMGVTGVYKLTFYRMRGGNHDLDNRVRNGLCLLPGSGFLGLHPDVAEGAFHVIIRAEVPPVARNNISVLQYNFGNSKVDLKDLTNPSELYKDLGNWTTLSGNSDNHIFESVKVNAWIAKGSEVDSHINFKRK</sequence>
<evidence type="ECO:0000313" key="3">
    <source>
        <dbReference type="Proteomes" id="UP001373714"/>
    </source>
</evidence>
<dbReference type="EMBL" id="JAVHNS010000005">
    <property type="protein sequence ID" value="KAK6354331.1"/>
    <property type="molecule type" value="Genomic_DNA"/>
</dbReference>
<protein>
    <submittedName>
        <fullName evidence="2">Uncharacterized protein</fullName>
    </submittedName>
</protein>
<accession>A0AAV9V9S0</accession>
<evidence type="ECO:0000313" key="2">
    <source>
        <dbReference type="EMBL" id="KAK6354331.1"/>
    </source>
</evidence>
<dbReference type="Proteomes" id="UP001373714">
    <property type="component" value="Unassembled WGS sequence"/>
</dbReference>
<organism evidence="2 3">
    <name type="scientific">Orbilia blumenaviensis</name>
    <dbReference type="NCBI Taxonomy" id="1796055"/>
    <lineage>
        <taxon>Eukaryota</taxon>
        <taxon>Fungi</taxon>
        <taxon>Dikarya</taxon>
        <taxon>Ascomycota</taxon>
        <taxon>Pezizomycotina</taxon>
        <taxon>Orbiliomycetes</taxon>
        <taxon>Orbiliales</taxon>
        <taxon>Orbiliaceae</taxon>
        <taxon>Orbilia</taxon>
    </lineage>
</organism>
<gene>
    <name evidence="2" type="ORF">TWF730_008738</name>
</gene>
<evidence type="ECO:0000256" key="1">
    <source>
        <dbReference type="SAM" id="Coils"/>
    </source>
</evidence>
<name>A0AAV9V9S0_9PEZI</name>
<feature type="coiled-coil region" evidence="1">
    <location>
        <begin position="101"/>
        <end position="131"/>
    </location>
</feature>
<keyword evidence="1" id="KW-0175">Coiled coil</keyword>
<reference evidence="2 3" key="1">
    <citation type="submission" date="2019-10" db="EMBL/GenBank/DDBJ databases">
        <authorList>
            <person name="Palmer J.M."/>
        </authorList>
    </citation>
    <scope>NUCLEOTIDE SEQUENCE [LARGE SCALE GENOMIC DNA]</scope>
    <source>
        <strain evidence="2 3">TWF730</strain>
    </source>
</reference>
<comment type="caution">
    <text evidence="2">The sequence shown here is derived from an EMBL/GenBank/DDBJ whole genome shotgun (WGS) entry which is preliminary data.</text>
</comment>
<dbReference type="AlphaFoldDB" id="A0AAV9V9S0"/>
<proteinExistence type="predicted"/>